<evidence type="ECO:0000256" key="1">
    <source>
        <dbReference type="ARBA" id="ARBA00005417"/>
    </source>
</evidence>
<evidence type="ECO:0000256" key="2">
    <source>
        <dbReference type="ARBA" id="ARBA00022448"/>
    </source>
</evidence>
<dbReference type="EMBL" id="VFRP01000004">
    <property type="protein sequence ID" value="TPE52132.1"/>
    <property type="molecule type" value="Genomic_DNA"/>
</dbReference>
<keyword evidence="8" id="KW-1185">Reference proteome</keyword>
<dbReference type="SUPFAM" id="SSF52540">
    <property type="entry name" value="P-loop containing nucleoside triphosphate hydrolases"/>
    <property type="match status" value="1"/>
</dbReference>
<evidence type="ECO:0000256" key="4">
    <source>
        <dbReference type="ARBA" id="ARBA00022741"/>
    </source>
</evidence>
<dbReference type="RefSeq" id="WP_140453374.1">
    <property type="nucleotide sequence ID" value="NZ_VFRP01000004.1"/>
</dbReference>
<dbReference type="InterPro" id="IPR003593">
    <property type="entry name" value="AAA+_ATPase"/>
</dbReference>
<comment type="caution">
    <text evidence="7">The sequence shown here is derived from an EMBL/GenBank/DDBJ whole genome shotgun (WGS) entry which is preliminary data.</text>
</comment>
<dbReference type="PANTHER" id="PTHR42711:SF5">
    <property type="entry name" value="ABC TRANSPORTER ATP-BINDING PROTEIN NATA"/>
    <property type="match status" value="1"/>
</dbReference>
<dbReference type="NCBIfam" id="TIGR03864">
    <property type="entry name" value="PQQ_ABC_ATP"/>
    <property type="match status" value="1"/>
</dbReference>
<evidence type="ECO:0000313" key="8">
    <source>
        <dbReference type="Proteomes" id="UP000319255"/>
    </source>
</evidence>
<dbReference type="PROSITE" id="PS50893">
    <property type="entry name" value="ABC_TRANSPORTER_2"/>
    <property type="match status" value="1"/>
</dbReference>
<dbReference type="AlphaFoldDB" id="A0A501WTM3"/>
<dbReference type="SMART" id="SM00382">
    <property type="entry name" value="AAA"/>
    <property type="match status" value="1"/>
</dbReference>
<evidence type="ECO:0000256" key="5">
    <source>
        <dbReference type="ARBA" id="ARBA00022840"/>
    </source>
</evidence>
<proteinExistence type="inferred from homology"/>
<feature type="domain" description="ABC transporter" evidence="6">
    <location>
        <begin position="6"/>
        <end position="236"/>
    </location>
</feature>
<keyword evidence="2" id="KW-0813">Transport</keyword>
<name>A0A501WTM3_9RHOB</name>
<evidence type="ECO:0000259" key="6">
    <source>
        <dbReference type="PROSITE" id="PS50893"/>
    </source>
</evidence>
<organism evidence="7 8">
    <name type="scientific">Amaricoccus solimangrovi</name>
    <dbReference type="NCBI Taxonomy" id="2589815"/>
    <lineage>
        <taxon>Bacteria</taxon>
        <taxon>Pseudomonadati</taxon>
        <taxon>Pseudomonadota</taxon>
        <taxon>Alphaproteobacteria</taxon>
        <taxon>Rhodobacterales</taxon>
        <taxon>Paracoccaceae</taxon>
        <taxon>Amaricoccus</taxon>
    </lineage>
</organism>
<evidence type="ECO:0000256" key="3">
    <source>
        <dbReference type="ARBA" id="ARBA00022458"/>
    </source>
</evidence>
<dbReference type="GO" id="GO:0016887">
    <property type="term" value="F:ATP hydrolysis activity"/>
    <property type="evidence" value="ECO:0007669"/>
    <property type="project" value="InterPro"/>
</dbReference>
<sequence length="247" mass="25952">MTENALTVGGVSHSFGALRALDDVSLTVPRGRFVALLGVNGAGKTTLFSLITRLYNSRSGHIAVLGHDLRTDPGPALAALGVVFQSRALDADLTVAQNLGYHAALHGMARGAARSRAREVLAAVGLSEKHDARVATLSGGQTRRAEIARALMHRPALLLLDEATAGLDVRARAEVGRLVRDLVAREGMGVLWATHIFEEIEPEDRVVVLHRGRVRAEASAAEIAGDKGLAPAFLDLTGAAGEAEARA</sequence>
<dbReference type="OrthoDB" id="9778547at2"/>
<accession>A0A501WTM3</accession>
<keyword evidence="5 7" id="KW-0067">ATP-binding</keyword>
<protein>
    <submittedName>
        <fullName evidence="7">ATP-binding cassette domain-containing protein</fullName>
    </submittedName>
</protein>
<dbReference type="InterPro" id="IPR027417">
    <property type="entry name" value="P-loop_NTPase"/>
</dbReference>
<comment type="similarity">
    <text evidence="1">Belongs to the ABC transporter superfamily.</text>
</comment>
<keyword evidence="3" id="KW-0536">Nodulation</keyword>
<reference evidence="7 8" key="1">
    <citation type="submission" date="2019-06" db="EMBL/GenBank/DDBJ databases">
        <title>A novel bacterium of genus Amaricoccus, isolated from marine sediment.</title>
        <authorList>
            <person name="Huang H."/>
            <person name="Mo K."/>
            <person name="Hu Y."/>
        </authorList>
    </citation>
    <scope>NUCLEOTIDE SEQUENCE [LARGE SCALE GENOMIC DNA]</scope>
    <source>
        <strain evidence="7 8">HB172011</strain>
    </source>
</reference>
<dbReference type="Proteomes" id="UP000319255">
    <property type="component" value="Unassembled WGS sequence"/>
</dbReference>
<dbReference type="Pfam" id="PF00005">
    <property type="entry name" value="ABC_tran"/>
    <property type="match status" value="1"/>
</dbReference>
<dbReference type="InterPro" id="IPR050763">
    <property type="entry name" value="ABC_transporter_ATP-binding"/>
</dbReference>
<evidence type="ECO:0000313" key="7">
    <source>
        <dbReference type="EMBL" id="TPE52132.1"/>
    </source>
</evidence>
<dbReference type="GO" id="GO:0005524">
    <property type="term" value="F:ATP binding"/>
    <property type="evidence" value="ECO:0007669"/>
    <property type="project" value="UniProtKB-KW"/>
</dbReference>
<dbReference type="Gene3D" id="3.40.50.300">
    <property type="entry name" value="P-loop containing nucleotide triphosphate hydrolases"/>
    <property type="match status" value="1"/>
</dbReference>
<gene>
    <name evidence="7" type="ORF">FJM51_06820</name>
</gene>
<dbReference type="InterPro" id="IPR003439">
    <property type="entry name" value="ABC_transporter-like_ATP-bd"/>
</dbReference>
<dbReference type="PANTHER" id="PTHR42711">
    <property type="entry name" value="ABC TRANSPORTER ATP-BINDING PROTEIN"/>
    <property type="match status" value="1"/>
</dbReference>
<dbReference type="InterPro" id="IPR022467">
    <property type="entry name" value="ABC_transprt_ATP-bd_su_PQQ"/>
</dbReference>
<keyword evidence="4" id="KW-0547">Nucleotide-binding</keyword>